<dbReference type="RefSeq" id="WP_159426903.1">
    <property type="nucleotide sequence ID" value="NZ_FMBL01000001.1"/>
</dbReference>
<protein>
    <submittedName>
        <fullName evidence="4">Peptidoglycan/xylan/chitin deacetylase, PgdA/CDA1 family</fullName>
    </submittedName>
</protein>
<organism evidence="4 5">
    <name type="scientific">Bifidobacterium commune</name>
    <dbReference type="NCBI Taxonomy" id="1505727"/>
    <lineage>
        <taxon>Bacteria</taxon>
        <taxon>Bacillati</taxon>
        <taxon>Actinomycetota</taxon>
        <taxon>Actinomycetes</taxon>
        <taxon>Bifidobacteriales</taxon>
        <taxon>Bifidobacteriaceae</taxon>
        <taxon>Bifidobacterium</taxon>
    </lineage>
</organism>
<sequence length="439" mass="48176">MVVVLVLAVAGVVSSNTMYSYYRKGMSRCVQWGNSYKLAAAHVDTLIAQDAVLVKSAQNRQDGTLETLSADQVNTAQATLESAQRRRKEIASQESANPMMSCSTKELTPKLNDETRLERQWTGELEKLIGDLNAAFKPLLVLYALDSGVGQSARKELEAVTDGVAAFARLQKHTVDSKTLQTLEHAIQKANADVANSAPYSRCNDDQEMLYRAADKVVKAGNKAKGIDCATQRCVALTFDDGPDFELTPQLVSYLQTEEISVTFFEMGQKVQADGGSLTRRLAQAGFPIGSHTWSHEDLPAIIQNHHEGQQLDDTAALIASAINVPVNFVRPPHGAVDEASRTYIGRKEGAAIAMYGVDSYDWSQGATSASLTRKIMTQIEPGSIVLMHDIHPHTVEAVPEIIAKLRKQGYRFVTIPELTEEYPRAGAVYYSRDDILRM</sequence>
<dbReference type="CDD" id="cd10917">
    <property type="entry name" value="CE4_NodB_like_6s_7s"/>
    <property type="match status" value="1"/>
</dbReference>
<dbReference type="EMBL" id="FMBL01000001">
    <property type="protein sequence ID" value="SCC79003.1"/>
    <property type="molecule type" value="Genomic_DNA"/>
</dbReference>
<evidence type="ECO:0000256" key="1">
    <source>
        <dbReference type="ARBA" id="ARBA00022723"/>
    </source>
</evidence>
<keyword evidence="5" id="KW-1185">Reference proteome</keyword>
<dbReference type="Gene3D" id="3.20.20.370">
    <property type="entry name" value="Glycoside hydrolase/deacetylase"/>
    <property type="match status" value="1"/>
</dbReference>
<dbReference type="AlphaFoldDB" id="A0A1C4H292"/>
<dbReference type="OrthoDB" id="9763050at2"/>
<dbReference type="GO" id="GO:0046872">
    <property type="term" value="F:metal ion binding"/>
    <property type="evidence" value="ECO:0007669"/>
    <property type="project" value="UniProtKB-KW"/>
</dbReference>
<dbReference type="PANTHER" id="PTHR10587">
    <property type="entry name" value="GLYCOSYL TRANSFERASE-RELATED"/>
    <property type="match status" value="1"/>
</dbReference>
<dbReference type="GO" id="GO:0016810">
    <property type="term" value="F:hydrolase activity, acting on carbon-nitrogen (but not peptide) bonds"/>
    <property type="evidence" value="ECO:0007669"/>
    <property type="project" value="InterPro"/>
</dbReference>
<dbReference type="InterPro" id="IPR002509">
    <property type="entry name" value="NODB_dom"/>
</dbReference>
<dbReference type="InterPro" id="IPR050248">
    <property type="entry name" value="Polysacc_deacetylase_ArnD"/>
</dbReference>
<keyword evidence="2" id="KW-0378">Hydrolase</keyword>
<gene>
    <name evidence="4" type="ORF">GA0061077_0528</name>
</gene>
<dbReference type="SUPFAM" id="SSF88713">
    <property type="entry name" value="Glycoside hydrolase/deacetylase"/>
    <property type="match status" value="1"/>
</dbReference>
<accession>A0A1C4H292</accession>
<dbReference type="GO" id="GO:0005975">
    <property type="term" value="P:carbohydrate metabolic process"/>
    <property type="evidence" value="ECO:0007669"/>
    <property type="project" value="InterPro"/>
</dbReference>
<keyword evidence="1" id="KW-0479">Metal-binding</keyword>
<evidence type="ECO:0000259" key="3">
    <source>
        <dbReference type="PROSITE" id="PS51677"/>
    </source>
</evidence>
<dbReference type="STRING" id="1505727.GA0061077_0528"/>
<evidence type="ECO:0000313" key="5">
    <source>
        <dbReference type="Proteomes" id="UP000242610"/>
    </source>
</evidence>
<dbReference type="PANTHER" id="PTHR10587:SF133">
    <property type="entry name" value="CHITIN DEACETYLASE 1-RELATED"/>
    <property type="match status" value="1"/>
</dbReference>
<dbReference type="InterPro" id="IPR011330">
    <property type="entry name" value="Glyco_hydro/deAcase_b/a-brl"/>
</dbReference>
<dbReference type="GO" id="GO:0016020">
    <property type="term" value="C:membrane"/>
    <property type="evidence" value="ECO:0007669"/>
    <property type="project" value="TreeGrafter"/>
</dbReference>
<feature type="domain" description="NodB homology" evidence="3">
    <location>
        <begin position="233"/>
        <end position="414"/>
    </location>
</feature>
<dbReference type="PROSITE" id="PS51677">
    <property type="entry name" value="NODB"/>
    <property type="match status" value="1"/>
</dbReference>
<dbReference type="Pfam" id="PF01522">
    <property type="entry name" value="Polysacc_deac_1"/>
    <property type="match status" value="1"/>
</dbReference>
<dbReference type="Proteomes" id="UP000242610">
    <property type="component" value="Unassembled WGS sequence"/>
</dbReference>
<evidence type="ECO:0000256" key="2">
    <source>
        <dbReference type="ARBA" id="ARBA00022801"/>
    </source>
</evidence>
<evidence type="ECO:0000313" key="4">
    <source>
        <dbReference type="EMBL" id="SCC79003.1"/>
    </source>
</evidence>
<name>A0A1C4H292_9BIFI</name>
<reference evidence="4" key="1">
    <citation type="submission" date="2016-08" db="EMBL/GenBank/DDBJ databases">
        <authorList>
            <person name="Seilhamer J.J."/>
        </authorList>
    </citation>
    <scope>NUCLEOTIDE SEQUENCE [LARGE SCALE GENOMIC DNA]</scope>
    <source>
        <strain evidence="4">R-52791</strain>
    </source>
</reference>
<proteinExistence type="predicted"/>